<dbReference type="Proteomes" id="UP001165960">
    <property type="component" value="Unassembled WGS sequence"/>
</dbReference>
<accession>A0ACC2RMB6</accession>
<comment type="caution">
    <text evidence="1">The sequence shown here is derived from an EMBL/GenBank/DDBJ whole genome shotgun (WGS) entry which is preliminary data.</text>
</comment>
<reference evidence="1" key="1">
    <citation type="submission" date="2022-04" db="EMBL/GenBank/DDBJ databases">
        <title>Genome of the entomopathogenic fungus Entomophthora muscae.</title>
        <authorList>
            <person name="Elya C."/>
            <person name="Lovett B.R."/>
            <person name="Lee E."/>
            <person name="Macias A.M."/>
            <person name="Hajek A.E."/>
            <person name="De Bivort B.L."/>
            <person name="Kasson M.T."/>
            <person name="De Fine Licht H.H."/>
            <person name="Stajich J.E."/>
        </authorList>
    </citation>
    <scope>NUCLEOTIDE SEQUENCE</scope>
    <source>
        <strain evidence="1">Berkeley</strain>
    </source>
</reference>
<keyword evidence="2" id="KW-1185">Reference proteome</keyword>
<organism evidence="1 2">
    <name type="scientific">Entomophthora muscae</name>
    <dbReference type="NCBI Taxonomy" id="34485"/>
    <lineage>
        <taxon>Eukaryota</taxon>
        <taxon>Fungi</taxon>
        <taxon>Fungi incertae sedis</taxon>
        <taxon>Zoopagomycota</taxon>
        <taxon>Entomophthoromycotina</taxon>
        <taxon>Entomophthoromycetes</taxon>
        <taxon>Entomophthorales</taxon>
        <taxon>Entomophthoraceae</taxon>
        <taxon>Entomophthora</taxon>
    </lineage>
</organism>
<evidence type="ECO:0000313" key="1">
    <source>
        <dbReference type="EMBL" id="KAJ9051226.1"/>
    </source>
</evidence>
<protein>
    <submittedName>
        <fullName evidence="1">Uncharacterized protein</fullName>
    </submittedName>
</protein>
<gene>
    <name evidence="1" type="ORF">DSO57_1006478</name>
</gene>
<name>A0ACC2RMB6_9FUNG</name>
<dbReference type="EMBL" id="QTSX02007118">
    <property type="protein sequence ID" value="KAJ9051226.1"/>
    <property type="molecule type" value="Genomic_DNA"/>
</dbReference>
<evidence type="ECO:0000313" key="2">
    <source>
        <dbReference type="Proteomes" id="UP001165960"/>
    </source>
</evidence>
<proteinExistence type="predicted"/>
<sequence>MSDTTEHNQLLAGSLLCPRISGSSHHKTATVQALSAHLGEDLEGVLPKQLPGPLNSTPPKCCVTSDSPQESQSSH</sequence>